<protein>
    <submittedName>
        <fullName evidence="5">ATPase components of ABC transporters with duplicated ATPase domains</fullName>
    </submittedName>
</protein>
<dbReference type="FunFam" id="3.40.50.300:FF:000011">
    <property type="entry name" value="Putative ABC transporter ATP-binding component"/>
    <property type="match status" value="1"/>
</dbReference>
<dbReference type="STRING" id="112903.SAMN04490178_103151"/>
<dbReference type="EMBL" id="FODY01000003">
    <property type="protein sequence ID" value="SEO60926.1"/>
    <property type="molecule type" value="Genomic_DNA"/>
</dbReference>
<evidence type="ECO:0000256" key="1">
    <source>
        <dbReference type="ARBA" id="ARBA00022737"/>
    </source>
</evidence>
<dbReference type="PANTHER" id="PTHR42855:SF2">
    <property type="entry name" value="DRUG RESISTANCE ABC TRANSPORTER,ATP-BINDING PROTEIN"/>
    <property type="match status" value="1"/>
</dbReference>
<evidence type="ECO:0000313" key="5">
    <source>
        <dbReference type="EMBL" id="SEO60926.1"/>
    </source>
</evidence>
<dbReference type="SUPFAM" id="SSF52540">
    <property type="entry name" value="P-loop containing nucleoside triphosphate hydrolases"/>
    <property type="match status" value="2"/>
</dbReference>
<dbReference type="Gene3D" id="3.40.50.300">
    <property type="entry name" value="P-loop containing nucleotide triphosphate hydrolases"/>
    <property type="match status" value="2"/>
</dbReference>
<dbReference type="OrthoDB" id="9762369at2"/>
<dbReference type="Proteomes" id="UP000198847">
    <property type="component" value="Unassembled WGS sequence"/>
</dbReference>
<organism evidence="5 6">
    <name type="scientific">Propionispora vibrioides</name>
    <dbReference type="NCBI Taxonomy" id="112903"/>
    <lineage>
        <taxon>Bacteria</taxon>
        <taxon>Bacillati</taxon>
        <taxon>Bacillota</taxon>
        <taxon>Negativicutes</taxon>
        <taxon>Selenomonadales</taxon>
        <taxon>Sporomusaceae</taxon>
        <taxon>Propionispora</taxon>
    </lineage>
</organism>
<evidence type="ECO:0000259" key="4">
    <source>
        <dbReference type="PROSITE" id="PS50893"/>
    </source>
</evidence>
<dbReference type="SMART" id="SM00382">
    <property type="entry name" value="AAA"/>
    <property type="match status" value="2"/>
</dbReference>
<dbReference type="GO" id="GO:0005524">
    <property type="term" value="F:ATP binding"/>
    <property type="evidence" value="ECO:0007669"/>
    <property type="project" value="UniProtKB-KW"/>
</dbReference>
<dbReference type="PROSITE" id="PS50893">
    <property type="entry name" value="ABC_TRANSPORTER_2"/>
    <property type="match status" value="2"/>
</dbReference>
<keyword evidence="1" id="KW-0677">Repeat</keyword>
<keyword evidence="6" id="KW-1185">Reference proteome</keyword>
<dbReference type="GO" id="GO:0016887">
    <property type="term" value="F:ATP hydrolysis activity"/>
    <property type="evidence" value="ECO:0007669"/>
    <property type="project" value="InterPro"/>
</dbReference>
<keyword evidence="3" id="KW-0067">ATP-binding</keyword>
<keyword evidence="2" id="KW-0547">Nucleotide-binding</keyword>
<dbReference type="FunFam" id="3.40.50.300:FF:000070">
    <property type="entry name" value="Putative ABC transporter ATP-binding component"/>
    <property type="match status" value="1"/>
</dbReference>
<dbReference type="Pfam" id="PF00005">
    <property type="entry name" value="ABC_tran"/>
    <property type="match status" value="2"/>
</dbReference>
<evidence type="ECO:0000256" key="3">
    <source>
        <dbReference type="ARBA" id="ARBA00022840"/>
    </source>
</evidence>
<evidence type="ECO:0000313" key="6">
    <source>
        <dbReference type="Proteomes" id="UP000198847"/>
    </source>
</evidence>
<dbReference type="InterPro" id="IPR032781">
    <property type="entry name" value="ABC_tran_Xtn"/>
</dbReference>
<dbReference type="InterPro" id="IPR027417">
    <property type="entry name" value="P-loop_NTPase"/>
</dbReference>
<sequence length="539" mass="60651">MISTNRLTLQFGKRILFKDVNIKFTPGNCYGLIGANGTGKSTFLKVLSGEIDPTNGEVSITPGERLAVLKQNHYEFDEYEVLKTVIMGHARLYEIMEAKDALYAKADFSEADGMKLSELECEFSELNGWDADSEAARLLNGLGIPEALHYQKMGDLSGKEKVRVLLAQALFGNPDILLLDEPTNHLDIQSVTWLEDFLYDFPNTVIVVSHDRHFLNKVCTHIADIDFENIQLYVGNYDFWLESSQLALQLAKDANKKREEKAKELQSFIQRFSANASKSRQATSRKKQLEKLTLEDIKPSSRKYPYIAFKPEREAGAQLLQVEGLSKTIDAETVLNDVSFLVTKGDKIAFVGPDGLAKTTLFKILMGELEADAGEFKWGVTTSQAYFPKDNSSYFDGVELSLVDWLRQFSQDQEESFIRGFLGRMLFSGEESLKAANVLSGGEKVRCMLAKMMLSGANVLLLDEPTNHLDLESITSLNNGLISFDGTMLFVSHDHQFIQTIANRIIEITPNGIIDRRMTYEEYLEDGEVKKQRAQLYGE</sequence>
<dbReference type="CDD" id="cd03221">
    <property type="entry name" value="ABCF_EF-3"/>
    <property type="match status" value="2"/>
</dbReference>
<feature type="domain" description="ABC transporter" evidence="4">
    <location>
        <begin position="320"/>
        <end position="536"/>
    </location>
</feature>
<dbReference type="Pfam" id="PF12848">
    <property type="entry name" value="ABC_tran_Xtn"/>
    <property type="match status" value="1"/>
</dbReference>
<accession>A0A1H8R3M5</accession>
<gene>
    <name evidence="5" type="ORF">SAMN04490178_103151</name>
</gene>
<reference evidence="5 6" key="1">
    <citation type="submission" date="2016-10" db="EMBL/GenBank/DDBJ databases">
        <authorList>
            <person name="de Groot N.N."/>
        </authorList>
    </citation>
    <scope>NUCLEOTIDE SEQUENCE [LARGE SCALE GENOMIC DNA]</scope>
    <source>
        <strain evidence="5 6">DSM 13305</strain>
    </source>
</reference>
<dbReference type="InterPro" id="IPR003439">
    <property type="entry name" value="ABC_transporter-like_ATP-bd"/>
</dbReference>
<dbReference type="AlphaFoldDB" id="A0A1H8R3M5"/>
<dbReference type="PANTHER" id="PTHR42855">
    <property type="entry name" value="ABC TRANSPORTER ATP-BINDING SUBUNIT"/>
    <property type="match status" value="1"/>
</dbReference>
<dbReference type="InterPro" id="IPR003593">
    <property type="entry name" value="AAA+_ATPase"/>
</dbReference>
<feature type="domain" description="ABC transporter" evidence="4">
    <location>
        <begin position="2"/>
        <end position="252"/>
    </location>
</feature>
<evidence type="ECO:0000256" key="2">
    <source>
        <dbReference type="ARBA" id="ARBA00022741"/>
    </source>
</evidence>
<dbReference type="InterPro" id="IPR051309">
    <property type="entry name" value="ABCF_ATPase"/>
</dbReference>
<proteinExistence type="predicted"/>
<dbReference type="RefSeq" id="WP_091744122.1">
    <property type="nucleotide sequence ID" value="NZ_FODY01000003.1"/>
</dbReference>
<name>A0A1H8R3M5_9FIRM</name>